<organism evidence="2 3">
    <name type="scientific">Armillaria solidipes</name>
    <dbReference type="NCBI Taxonomy" id="1076256"/>
    <lineage>
        <taxon>Eukaryota</taxon>
        <taxon>Fungi</taxon>
        <taxon>Dikarya</taxon>
        <taxon>Basidiomycota</taxon>
        <taxon>Agaricomycotina</taxon>
        <taxon>Agaricomycetes</taxon>
        <taxon>Agaricomycetidae</taxon>
        <taxon>Agaricales</taxon>
        <taxon>Marasmiineae</taxon>
        <taxon>Physalacriaceae</taxon>
        <taxon>Armillaria</taxon>
    </lineage>
</organism>
<evidence type="ECO:0000313" key="2">
    <source>
        <dbReference type="EMBL" id="PBK59159.1"/>
    </source>
</evidence>
<dbReference type="EMBL" id="KZ293511">
    <property type="protein sequence ID" value="PBK59159.1"/>
    <property type="molecule type" value="Genomic_DNA"/>
</dbReference>
<gene>
    <name evidence="2" type="ORF">ARMSODRAFT_1027656</name>
</gene>
<proteinExistence type="predicted"/>
<keyword evidence="3" id="KW-1185">Reference proteome</keyword>
<evidence type="ECO:0000313" key="3">
    <source>
        <dbReference type="Proteomes" id="UP000218334"/>
    </source>
</evidence>
<protein>
    <submittedName>
        <fullName evidence="2">Uncharacterized protein</fullName>
    </submittedName>
</protein>
<reference evidence="3" key="1">
    <citation type="journal article" date="2017" name="Nat. Ecol. Evol.">
        <title>Genome expansion and lineage-specific genetic innovations in the forest pathogenic fungi Armillaria.</title>
        <authorList>
            <person name="Sipos G."/>
            <person name="Prasanna A.N."/>
            <person name="Walter M.C."/>
            <person name="O'Connor E."/>
            <person name="Balint B."/>
            <person name="Krizsan K."/>
            <person name="Kiss B."/>
            <person name="Hess J."/>
            <person name="Varga T."/>
            <person name="Slot J."/>
            <person name="Riley R."/>
            <person name="Boka B."/>
            <person name="Rigling D."/>
            <person name="Barry K."/>
            <person name="Lee J."/>
            <person name="Mihaltcheva S."/>
            <person name="LaButti K."/>
            <person name="Lipzen A."/>
            <person name="Waldron R."/>
            <person name="Moloney N.M."/>
            <person name="Sperisen C."/>
            <person name="Kredics L."/>
            <person name="Vagvoelgyi C."/>
            <person name="Patrignani A."/>
            <person name="Fitzpatrick D."/>
            <person name="Nagy I."/>
            <person name="Doyle S."/>
            <person name="Anderson J.B."/>
            <person name="Grigoriev I.V."/>
            <person name="Gueldener U."/>
            <person name="Muensterkoetter M."/>
            <person name="Nagy L.G."/>
        </authorList>
    </citation>
    <scope>NUCLEOTIDE SEQUENCE [LARGE SCALE GENOMIC DNA]</scope>
    <source>
        <strain evidence="3">28-4</strain>
    </source>
</reference>
<dbReference type="Proteomes" id="UP000218334">
    <property type="component" value="Unassembled WGS sequence"/>
</dbReference>
<sequence>MLLVVGRDHFYMCSEGLTGKVLQLNANWNHPPSYDLLFASYPQDPTTLASEQALHHSLGYTLYLVRPLKTLPLARTTQNTPDATNTSLISGSSNG</sequence>
<accession>A0A2H3AJQ6</accession>
<evidence type="ECO:0000256" key="1">
    <source>
        <dbReference type="SAM" id="MobiDB-lite"/>
    </source>
</evidence>
<dbReference type="AlphaFoldDB" id="A0A2H3AJQ6"/>
<feature type="region of interest" description="Disordered" evidence="1">
    <location>
        <begin position="75"/>
        <end position="95"/>
    </location>
</feature>
<name>A0A2H3AJQ6_9AGAR</name>